<accession>A0ABT1M119</accession>
<keyword evidence="6 7" id="KW-0503">Monooxygenase</keyword>
<dbReference type="PANTHER" id="PTHR46696">
    <property type="entry name" value="P450, PUTATIVE (EUROFUNG)-RELATED"/>
    <property type="match status" value="1"/>
</dbReference>
<keyword evidence="3 7" id="KW-0479">Metal-binding</keyword>
<keyword evidence="4 7" id="KW-0560">Oxidoreductase</keyword>
<dbReference type="Gene3D" id="1.10.630.10">
    <property type="entry name" value="Cytochrome P450"/>
    <property type="match status" value="1"/>
</dbReference>
<dbReference type="Proteomes" id="UP001651690">
    <property type="component" value="Unassembled WGS sequence"/>
</dbReference>
<dbReference type="PROSITE" id="PS00086">
    <property type="entry name" value="CYTOCHROME_P450"/>
    <property type="match status" value="1"/>
</dbReference>
<dbReference type="InterPro" id="IPR001128">
    <property type="entry name" value="Cyt_P450"/>
</dbReference>
<reference evidence="8 9" key="1">
    <citation type="submission" date="2022-06" db="EMBL/GenBank/DDBJ databases">
        <title>Mycolicibacterium sp. CAU 1645 isolated from seawater.</title>
        <authorList>
            <person name="Kim W."/>
        </authorList>
    </citation>
    <scope>NUCLEOTIDE SEQUENCE [LARGE SCALE GENOMIC DNA]</scope>
    <source>
        <strain evidence="8 9">CAU 1645</strain>
    </source>
</reference>
<dbReference type="InterPro" id="IPR036396">
    <property type="entry name" value="Cyt_P450_sf"/>
</dbReference>
<comment type="caution">
    <text evidence="8">The sequence shown here is derived from an EMBL/GenBank/DDBJ whole genome shotgun (WGS) entry which is preliminary data.</text>
</comment>
<evidence type="ECO:0000256" key="2">
    <source>
        <dbReference type="ARBA" id="ARBA00022617"/>
    </source>
</evidence>
<sequence>MSDSTALPQILQRDNVFDPDTELTRARNDGALPRIPVMFSATPKLAYVVTDHEQARTVLANSADFAVAAADFGPVSDEEAAAMRAGNLLEMNPPEHTRLRRMLVSAFTARRVAALESRIAEIVDGFLDDLAVQPQPADLVAHFALPVPSLVICELLGVPYHDRDEFQQRAQAMVDSTLSPAEQLQVDREQRRYMAGLVALAQADPGDDLLGALVRSHGDQVSADELVGIGSLLLIAGHETTANMLGLGTLALLRHPDQLAALREDPELIEPAVEELMRWLSIVPSGVERITTREVAIGEHTIPSGECVVVYLPAANRDPGFVTDPDRFDVRRGALGHVAFGHGVHHCLGAPLARAEMRIAFPALLRRFPNLALGVPFEDIAYRRRQAVYGVHALPVTW</sequence>
<evidence type="ECO:0000256" key="1">
    <source>
        <dbReference type="ARBA" id="ARBA00010617"/>
    </source>
</evidence>
<dbReference type="SUPFAM" id="SSF48264">
    <property type="entry name" value="Cytochrome P450"/>
    <property type="match status" value="1"/>
</dbReference>
<organism evidence="8 9">
    <name type="scientific">Mycolicibacterium arenosum</name>
    <dbReference type="NCBI Taxonomy" id="2952157"/>
    <lineage>
        <taxon>Bacteria</taxon>
        <taxon>Bacillati</taxon>
        <taxon>Actinomycetota</taxon>
        <taxon>Actinomycetes</taxon>
        <taxon>Mycobacteriales</taxon>
        <taxon>Mycobacteriaceae</taxon>
        <taxon>Mycolicibacterium</taxon>
    </lineage>
</organism>
<evidence type="ECO:0000256" key="4">
    <source>
        <dbReference type="ARBA" id="ARBA00023002"/>
    </source>
</evidence>
<keyword evidence="2 7" id="KW-0349">Heme</keyword>
<keyword evidence="9" id="KW-1185">Reference proteome</keyword>
<comment type="similarity">
    <text evidence="1 7">Belongs to the cytochrome P450 family.</text>
</comment>
<dbReference type="InterPro" id="IPR017972">
    <property type="entry name" value="Cyt_P450_CS"/>
</dbReference>
<evidence type="ECO:0000313" key="9">
    <source>
        <dbReference type="Proteomes" id="UP001651690"/>
    </source>
</evidence>
<name>A0ABT1M119_9MYCO</name>
<dbReference type="Pfam" id="PF00067">
    <property type="entry name" value="p450"/>
    <property type="match status" value="2"/>
</dbReference>
<keyword evidence="5 7" id="KW-0408">Iron</keyword>
<evidence type="ECO:0000256" key="6">
    <source>
        <dbReference type="ARBA" id="ARBA00023033"/>
    </source>
</evidence>
<dbReference type="RefSeq" id="WP_255059309.1">
    <property type="nucleotide sequence ID" value="NZ_JANDBD010000003.1"/>
</dbReference>
<evidence type="ECO:0000313" key="8">
    <source>
        <dbReference type="EMBL" id="MCP9272132.1"/>
    </source>
</evidence>
<proteinExistence type="inferred from homology"/>
<dbReference type="InterPro" id="IPR002397">
    <property type="entry name" value="Cyt_P450_B"/>
</dbReference>
<dbReference type="EMBL" id="JANDBD010000003">
    <property type="protein sequence ID" value="MCP9272132.1"/>
    <property type="molecule type" value="Genomic_DNA"/>
</dbReference>
<dbReference type="PANTHER" id="PTHR46696:SF1">
    <property type="entry name" value="CYTOCHROME P450 YJIB-RELATED"/>
    <property type="match status" value="1"/>
</dbReference>
<gene>
    <name evidence="8" type="ORF">NM203_08025</name>
</gene>
<protein>
    <submittedName>
        <fullName evidence="8">Cytochrome P450</fullName>
    </submittedName>
</protein>
<dbReference type="CDD" id="cd11030">
    <property type="entry name" value="CYP105-like"/>
    <property type="match status" value="1"/>
</dbReference>
<dbReference type="PRINTS" id="PR00385">
    <property type="entry name" value="P450"/>
</dbReference>
<dbReference type="PRINTS" id="PR00359">
    <property type="entry name" value="BP450"/>
</dbReference>
<evidence type="ECO:0000256" key="5">
    <source>
        <dbReference type="ARBA" id="ARBA00023004"/>
    </source>
</evidence>
<evidence type="ECO:0000256" key="7">
    <source>
        <dbReference type="RuleBase" id="RU000461"/>
    </source>
</evidence>
<evidence type="ECO:0000256" key="3">
    <source>
        <dbReference type="ARBA" id="ARBA00022723"/>
    </source>
</evidence>